<name>A0AAE3M9M2_9BACT</name>
<dbReference type="RefSeq" id="WP_301192686.1">
    <property type="nucleotide sequence ID" value="NZ_JAPDPJ010000083.1"/>
</dbReference>
<evidence type="ECO:0000313" key="7">
    <source>
        <dbReference type="EMBL" id="MCW3789130.1"/>
    </source>
</evidence>
<dbReference type="InterPro" id="IPR005899">
    <property type="entry name" value="Na_pump_deCOase"/>
</dbReference>
<dbReference type="Proteomes" id="UP001209229">
    <property type="component" value="Unassembled WGS sequence"/>
</dbReference>
<keyword evidence="2" id="KW-1003">Cell membrane</keyword>
<comment type="subcellular location">
    <subcellularLocation>
        <location evidence="1">Cell membrane</location>
    </subcellularLocation>
</comment>
<proteinExistence type="predicted"/>
<organism evidence="7 8">
    <name type="scientific">Plebeiibacterium sediminum</name>
    <dbReference type="NCBI Taxonomy" id="2992112"/>
    <lineage>
        <taxon>Bacteria</taxon>
        <taxon>Pseudomonadati</taxon>
        <taxon>Bacteroidota</taxon>
        <taxon>Bacteroidia</taxon>
        <taxon>Marinilabiliales</taxon>
        <taxon>Marinilabiliaceae</taxon>
        <taxon>Plebeiibacterium</taxon>
    </lineage>
</organism>
<evidence type="ECO:0000256" key="1">
    <source>
        <dbReference type="ARBA" id="ARBA00004236"/>
    </source>
</evidence>
<accession>A0AAE3M9M2</accession>
<evidence type="ECO:0000256" key="5">
    <source>
        <dbReference type="ARBA" id="ARBA00023136"/>
    </source>
</evidence>
<evidence type="ECO:0000256" key="6">
    <source>
        <dbReference type="SAM" id="Phobius"/>
    </source>
</evidence>
<dbReference type="Pfam" id="PF04277">
    <property type="entry name" value="OAD_gamma"/>
    <property type="match status" value="1"/>
</dbReference>
<evidence type="ECO:0000313" key="8">
    <source>
        <dbReference type="Proteomes" id="UP001209229"/>
    </source>
</evidence>
<gene>
    <name evidence="7" type="ORF">OM075_21870</name>
</gene>
<keyword evidence="4 6" id="KW-1133">Transmembrane helix</keyword>
<dbReference type="GO" id="GO:0005886">
    <property type="term" value="C:plasma membrane"/>
    <property type="evidence" value="ECO:0007669"/>
    <property type="project" value="UniProtKB-SubCell"/>
</dbReference>
<keyword evidence="8" id="KW-1185">Reference proteome</keyword>
<protein>
    <submittedName>
        <fullName evidence="7">OadG family protein</fullName>
    </submittedName>
</protein>
<evidence type="ECO:0000256" key="4">
    <source>
        <dbReference type="ARBA" id="ARBA00022989"/>
    </source>
</evidence>
<dbReference type="GO" id="GO:0036376">
    <property type="term" value="P:sodium ion export across plasma membrane"/>
    <property type="evidence" value="ECO:0007669"/>
    <property type="project" value="InterPro"/>
</dbReference>
<reference evidence="7" key="1">
    <citation type="submission" date="2022-10" db="EMBL/GenBank/DDBJ databases">
        <authorList>
            <person name="Yu W.X."/>
        </authorList>
    </citation>
    <scope>NUCLEOTIDE SEQUENCE</scope>
    <source>
        <strain evidence="7">AAT</strain>
    </source>
</reference>
<feature type="transmembrane region" description="Helical" evidence="6">
    <location>
        <begin position="12"/>
        <end position="35"/>
    </location>
</feature>
<dbReference type="EMBL" id="JAPDPJ010000083">
    <property type="protein sequence ID" value="MCW3789130.1"/>
    <property type="molecule type" value="Genomic_DNA"/>
</dbReference>
<keyword evidence="5 6" id="KW-0472">Membrane</keyword>
<dbReference type="GO" id="GO:0015081">
    <property type="term" value="F:sodium ion transmembrane transporter activity"/>
    <property type="evidence" value="ECO:0007669"/>
    <property type="project" value="InterPro"/>
</dbReference>
<keyword evidence="3 6" id="KW-0812">Transmembrane</keyword>
<comment type="caution">
    <text evidence="7">The sequence shown here is derived from an EMBL/GenBank/DDBJ whole genome shotgun (WGS) entry which is preliminary data.</text>
</comment>
<evidence type="ECO:0000256" key="3">
    <source>
        <dbReference type="ARBA" id="ARBA00022692"/>
    </source>
</evidence>
<dbReference type="AlphaFoldDB" id="A0AAE3M9M2"/>
<evidence type="ECO:0000256" key="2">
    <source>
        <dbReference type="ARBA" id="ARBA00022475"/>
    </source>
</evidence>
<sequence length="115" mass="13043">MSFLIVDSTTWTITILGWIIVFAALLFLVGIFLLVPKIIQGSIKRSLKEKGKTNITDDQLEISGETNAVIASALYMYLNENHDDESNVITIKQVRRRYSPWSSKLYGMNNMGFPK</sequence>